<dbReference type="RefSeq" id="WP_338667355.1">
    <property type="nucleotide sequence ID" value="NZ_CP146609.1"/>
</dbReference>
<accession>A0ABZ2IXV7</accession>
<evidence type="ECO:0000313" key="2">
    <source>
        <dbReference type="Proteomes" id="UP001385389"/>
    </source>
</evidence>
<protein>
    <submittedName>
        <fullName evidence="1">Uncharacterized protein</fullName>
    </submittedName>
</protein>
<evidence type="ECO:0000313" key="1">
    <source>
        <dbReference type="EMBL" id="WWX21691.1"/>
    </source>
</evidence>
<keyword evidence="2" id="KW-1185">Reference proteome</keyword>
<name>A0ABZ2IXV7_9BACT</name>
<gene>
    <name evidence="1" type="ORF">V8V93_14735</name>
</gene>
<dbReference type="Proteomes" id="UP001385389">
    <property type="component" value="Chromosome"/>
</dbReference>
<sequence>MSIKPINQVCVSKKRTPTEANLADFRKSNPKWLEVYQATPGEAGYSSLIHIEDVAPKFFYGKTNRNENEMLDVVDRPFSVRIAAGILKRYVCRIYPVRLPAIEGKYKGKFIEFYPGESEEIILDILRRLAAEGRGVVLDNMLGVAFSVREIRRELKGMGRSKSADQVKHSLRILNGCKIEYIEEGHKEPQFSEAMLPTLGFGNPGTNQKAFCRFSTLTKNCLEHASQRIFNFREAAMYKKAGSNVARQLHKLLVLTCKNFGPRTPYRLPMKGFLSNGFTWQDRFANNVKAVVQGVNVLIDAGRIAPWCPEDIYLDEMVHGYTYYSEVFDSETGKKVDAEFVLYPTEKFIAEFKKANRLEKDRFQAIYSQRGRS</sequence>
<reference evidence="1 2" key="1">
    <citation type="submission" date="2024-03" db="EMBL/GenBank/DDBJ databases">
        <title>Phenotype and Genome Characterization of a Sulfate-Reducing Bacterium Pseudodesulfovibrio sp. strain 5S69, isolated from Petroleum Reservoir in Tatarstan (Russia).</title>
        <authorList>
            <person name="Bidzhieva S.K."/>
            <person name="Kadnikov V."/>
            <person name="Tourova T.P."/>
            <person name="Samigullina S.R."/>
            <person name="Sokolova D.S."/>
            <person name="Poltaraus A.B."/>
            <person name="Avtukh A.N."/>
            <person name="Tereshina V.M."/>
            <person name="Mardanov A.V."/>
            <person name="Nazina T.N."/>
        </authorList>
    </citation>
    <scope>NUCLEOTIDE SEQUENCE [LARGE SCALE GENOMIC DNA]</scope>
    <source>
        <strain evidence="1 2">5S69</strain>
    </source>
</reference>
<proteinExistence type="predicted"/>
<organism evidence="1 2">
    <name type="scientific">Pseudodesulfovibrio methanolicus</name>
    <dbReference type="NCBI Taxonomy" id="3126690"/>
    <lineage>
        <taxon>Bacteria</taxon>
        <taxon>Pseudomonadati</taxon>
        <taxon>Thermodesulfobacteriota</taxon>
        <taxon>Desulfovibrionia</taxon>
        <taxon>Desulfovibrionales</taxon>
        <taxon>Desulfovibrionaceae</taxon>
    </lineage>
</organism>
<dbReference type="EMBL" id="CP146609">
    <property type="protein sequence ID" value="WWX21691.1"/>
    <property type="molecule type" value="Genomic_DNA"/>
</dbReference>